<feature type="region of interest" description="Disordered" evidence="1">
    <location>
        <begin position="159"/>
        <end position="209"/>
    </location>
</feature>
<dbReference type="AlphaFoldDB" id="A0AAP0CZF3"/>
<dbReference type="InterPro" id="IPR024752">
    <property type="entry name" value="Myb/SANT-like_dom"/>
</dbReference>
<reference evidence="3 4" key="1">
    <citation type="submission" date="2024-04" db="EMBL/GenBank/DDBJ databases">
        <title>The reference genome of an endangered Asteraceae, Deinandra increscens subsp. villosa, native to the Central Coast of California.</title>
        <authorList>
            <person name="Guilliams M."/>
            <person name="Hasenstab-Lehman K."/>
            <person name="Meyer R."/>
            <person name="Mcevoy S."/>
        </authorList>
    </citation>
    <scope>NUCLEOTIDE SEQUENCE [LARGE SCALE GENOMIC DNA]</scope>
    <source>
        <tissue evidence="3">Leaf</tissue>
    </source>
</reference>
<keyword evidence="4" id="KW-1185">Reference proteome</keyword>
<feature type="region of interest" description="Disordered" evidence="1">
    <location>
        <begin position="1"/>
        <end position="21"/>
    </location>
</feature>
<proteinExistence type="predicted"/>
<organism evidence="3 4">
    <name type="scientific">Deinandra increscens subsp. villosa</name>
    <dbReference type="NCBI Taxonomy" id="3103831"/>
    <lineage>
        <taxon>Eukaryota</taxon>
        <taxon>Viridiplantae</taxon>
        <taxon>Streptophyta</taxon>
        <taxon>Embryophyta</taxon>
        <taxon>Tracheophyta</taxon>
        <taxon>Spermatophyta</taxon>
        <taxon>Magnoliopsida</taxon>
        <taxon>eudicotyledons</taxon>
        <taxon>Gunneridae</taxon>
        <taxon>Pentapetalae</taxon>
        <taxon>asterids</taxon>
        <taxon>campanulids</taxon>
        <taxon>Asterales</taxon>
        <taxon>Asteraceae</taxon>
        <taxon>Asteroideae</taxon>
        <taxon>Heliantheae alliance</taxon>
        <taxon>Madieae</taxon>
        <taxon>Madiinae</taxon>
        <taxon>Deinandra</taxon>
    </lineage>
</organism>
<feature type="domain" description="Myb/SANT-like" evidence="2">
    <location>
        <begin position="17"/>
        <end position="118"/>
    </location>
</feature>
<dbReference type="EMBL" id="JBCNJP010000019">
    <property type="protein sequence ID" value="KAK9062064.1"/>
    <property type="molecule type" value="Genomic_DNA"/>
</dbReference>
<evidence type="ECO:0000259" key="2">
    <source>
        <dbReference type="Pfam" id="PF12776"/>
    </source>
</evidence>
<sequence>MESQLDSTRGPGKNKRKWNETEDEKLVAAMLDVLNSGSNYKSDNGFKPGFFNAVEKQLAISLPEAGIKAKPHIESRVRTMKSDWSAVHDMLSWNNTSGFGWDYQNEMLEAPQPVWQAYIQVHKNAAKWRGKKFPHYWDLCIVFGKDRANGRDAQTAADILSDINREEQEATGEGLEDIDVEQPLNSPAYSAPIEEPSTQRKRKRRNSWDPLMNSLKESAEIIGAEIRGATNTFSRVFGTESNREELRNNLFAEMNKVEGLTVRECNKAVCKLAQNEELMVIFFKVDEERKLGWVKNMLEDTT</sequence>
<dbReference type="Pfam" id="PF12776">
    <property type="entry name" value="Myb_DNA-bind_3"/>
    <property type="match status" value="1"/>
</dbReference>
<dbReference type="PANTHER" id="PTHR46250:SF17">
    <property type="entry name" value="MYB_SANT-LIKE DOMAIN-CONTAINING PROTEIN"/>
    <property type="match status" value="1"/>
</dbReference>
<accession>A0AAP0CZF3</accession>
<evidence type="ECO:0000313" key="4">
    <source>
        <dbReference type="Proteomes" id="UP001408789"/>
    </source>
</evidence>
<evidence type="ECO:0000256" key="1">
    <source>
        <dbReference type="SAM" id="MobiDB-lite"/>
    </source>
</evidence>
<evidence type="ECO:0000313" key="3">
    <source>
        <dbReference type="EMBL" id="KAK9062064.1"/>
    </source>
</evidence>
<dbReference type="PANTHER" id="PTHR46250">
    <property type="entry name" value="MYB/SANT-LIKE DNA-BINDING DOMAIN PROTEIN-RELATED"/>
    <property type="match status" value="1"/>
</dbReference>
<dbReference type="Proteomes" id="UP001408789">
    <property type="component" value="Unassembled WGS sequence"/>
</dbReference>
<name>A0AAP0CZF3_9ASTR</name>
<comment type="caution">
    <text evidence="3">The sequence shown here is derived from an EMBL/GenBank/DDBJ whole genome shotgun (WGS) entry which is preliminary data.</text>
</comment>
<gene>
    <name evidence="3" type="ORF">SSX86_019249</name>
</gene>
<protein>
    <recommendedName>
        <fullName evidence="2">Myb/SANT-like domain-containing protein</fullName>
    </recommendedName>
</protein>